<name>A0A4W6DE31_LATCA</name>
<comment type="subcellular location">
    <subcellularLocation>
        <location evidence="1">Secreted</location>
    </subcellularLocation>
</comment>
<dbReference type="Ensembl" id="ENSLCAT00010023840.1">
    <property type="protein sequence ID" value="ENSLCAP00010023322.1"/>
    <property type="gene ID" value="ENSLCAG00010010954.1"/>
</dbReference>
<proteinExistence type="inferred from homology"/>
<protein>
    <submittedName>
        <fullName evidence="7">Uncharacterized protein</fullName>
    </submittedName>
</protein>
<dbReference type="GO" id="GO:0005576">
    <property type="term" value="C:extracellular region"/>
    <property type="evidence" value="ECO:0007669"/>
    <property type="project" value="UniProtKB-SubCell"/>
</dbReference>
<dbReference type="Pfam" id="PF08107">
    <property type="entry name" value="Antimicrobial12"/>
    <property type="match status" value="1"/>
</dbReference>
<evidence type="ECO:0000256" key="6">
    <source>
        <dbReference type="SAM" id="SignalP"/>
    </source>
</evidence>
<evidence type="ECO:0000256" key="5">
    <source>
        <dbReference type="ARBA" id="ARBA00023022"/>
    </source>
</evidence>
<organism evidence="7 8">
    <name type="scientific">Lates calcarifer</name>
    <name type="common">Barramundi</name>
    <name type="synonym">Holocentrus calcarifer</name>
    <dbReference type="NCBI Taxonomy" id="8187"/>
    <lineage>
        <taxon>Eukaryota</taxon>
        <taxon>Metazoa</taxon>
        <taxon>Chordata</taxon>
        <taxon>Craniata</taxon>
        <taxon>Vertebrata</taxon>
        <taxon>Euteleostomi</taxon>
        <taxon>Actinopterygii</taxon>
        <taxon>Neopterygii</taxon>
        <taxon>Teleostei</taxon>
        <taxon>Neoteleostei</taxon>
        <taxon>Acanthomorphata</taxon>
        <taxon>Carangaria</taxon>
        <taxon>Carangaria incertae sedis</taxon>
        <taxon>Centropomidae</taxon>
        <taxon>Lates</taxon>
    </lineage>
</organism>
<reference evidence="8" key="1">
    <citation type="submission" date="2015-09" db="EMBL/GenBank/DDBJ databases">
        <authorList>
            <person name="Sai Rama Sridatta P."/>
        </authorList>
    </citation>
    <scope>NUCLEOTIDE SEQUENCE [LARGE SCALE GENOMIC DNA]</scope>
</reference>
<feature type="chain" id="PRO_5044613041" evidence="6">
    <location>
        <begin position="23"/>
        <end position="60"/>
    </location>
</feature>
<comment type="similarity">
    <text evidence="2">Belongs to the pleurocidin family.</text>
</comment>
<evidence type="ECO:0000256" key="2">
    <source>
        <dbReference type="ARBA" id="ARBA00007419"/>
    </source>
</evidence>
<feature type="signal peptide" evidence="6">
    <location>
        <begin position="1"/>
        <end position="22"/>
    </location>
</feature>
<dbReference type="GO" id="GO:0042742">
    <property type="term" value="P:defense response to bacterium"/>
    <property type="evidence" value="ECO:0007669"/>
    <property type="project" value="UniProtKB-KW"/>
</dbReference>
<evidence type="ECO:0000256" key="3">
    <source>
        <dbReference type="ARBA" id="ARBA00022525"/>
    </source>
</evidence>
<keyword evidence="5" id="KW-0044">Antibiotic</keyword>
<dbReference type="InterPro" id="IPR012515">
    <property type="entry name" value="Antimicrobial12"/>
</dbReference>
<keyword evidence="6" id="KW-0732">Signal</keyword>
<evidence type="ECO:0000313" key="7">
    <source>
        <dbReference type="Ensembl" id="ENSLCAP00010023322.1"/>
    </source>
</evidence>
<evidence type="ECO:0000313" key="8">
    <source>
        <dbReference type="Proteomes" id="UP000314980"/>
    </source>
</evidence>
<dbReference type="GeneTree" id="ENSGT00970000196798"/>
<reference evidence="7" key="2">
    <citation type="submission" date="2025-05" db="UniProtKB">
        <authorList>
            <consortium name="Ensembl"/>
        </authorList>
    </citation>
    <scope>IDENTIFICATION</scope>
</reference>
<keyword evidence="4" id="KW-0929">Antimicrobial</keyword>
<dbReference type="Proteomes" id="UP000314980">
    <property type="component" value="Unassembled WGS sequence"/>
</dbReference>
<evidence type="ECO:0000256" key="4">
    <source>
        <dbReference type="ARBA" id="ARBA00022529"/>
    </source>
</evidence>
<accession>A0A4W6DE31</accession>
<evidence type="ECO:0000256" key="1">
    <source>
        <dbReference type="ARBA" id="ARBA00004613"/>
    </source>
</evidence>
<keyword evidence="8" id="KW-1185">Reference proteome</keyword>
<keyword evidence="3" id="KW-0964">Secreted</keyword>
<sequence>MKFAMIFLVLTLVVLMTEPGECGFVRLGRRWTGKSQVNTHSGCTSTEQEVVQRDAEAYNR</sequence>
<dbReference type="Ensembl" id="ENSLCAT00010027923.1">
    <property type="protein sequence ID" value="ENSLCAP00010027332.1"/>
    <property type="gene ID" value="ENSLCAG00010012849.1"/>
</dbReference>
<dbReference type="AlphaFoldDB" id="A0A4W6DE31"/>